<evidence type="ECO:0000256" key="9">
    <source>
        <dbReference type="ARBA" id="ARBA00022840"/>
    </source>
</evidence>
<dbReference type="PROSITE" id="PS00107">
    <property type="entry name" value="PROTEIN_KINASE_ATP"/>
    <property type="match status" value="1"/>
</dbReference>
<dbReference type="GO" id="GO:0004674">
    <property type="term" value="F:protein serine/threonine kinase activity"/>
    <property type="evidence" value="ECO:0007669"/>
    <property type="project" value="UniProtKB-KW"/>
</dbReference>
<dbReference type="EMBL" id="JBJKBG010000003">
    <property type="protein sequence ID" value="KAL3746837.1"/>
    <property type="molecule type" value="Genomic_DNA"/>
</dbReference>
<dbReference type="SUPFAM" id="SSF56112">
    <property type="entry name" value="Protein kinase-like (PK-like)"/>
    <property type="match status" value="1"/>
</dbReference>
<evidence type="ECO:0000256" key="3">
    <source>
        <dbReference type="ARBA" id="ARBA00022475"/>
    </source>
</evidence>
<dbReference type="PANTHER" id="PTHR47982">
    <property type="entry name" value="PROLINE-RICH RECEPTOR-LIKE PROTEIN KINASE PERK4"/>
    <property type="match status" value="1"/>
</dbReference>
<gene>
    <name evidence="19" type="ORF">ACJRO7_015735</name>
</gene>
<feature type="binding site" evidence="14">
    <location>
        <position position="144"/>
    </location>
    <ligand>
        <name>ATP</name>
        <dbReference type="ChEBI" id="CHEBI:30616"/>
    </ligand>
</feature>
<evidence type="ECO:0000256" key="8">
    <source>
        <dbReference type="ARBA" id="ARBA00022777"/>
    </source>
</evidence>
<dbReference type="InterPro" id="IPR047117">
    <property type="entry name" value="PERK1-13-like"/>
</dbReference>
<dbReference type="SMART" id="SM00220">
    <property type="entry name" value="S_TKc"/>
    <property type="match status" value="1"/>
</dbReference>
<dbReference type="GO" id="GO:0005524">
    <property type="term" value="F:ATP binding"/>
    <property type="evidence" value="ECO:0007669"/>
    <property type="project" value="UniProtKB-UniRule"/>
</dbReference>
<protein>
    <recommendedName>
        <fullName evidence="2">non-specific serine/threonine protein kinase</fullName>
        <ecNumber evidence="2">2.7.11.1</ecNumber>
    </recommendedName>
</protein>
<dbReference type="FunFam" id="1.10.510.10:FF:001424">
    <property type="entry name" value="Protein kinase superfamily protein"/>
    <property type="match status" value="1"/>
</dbReference>
<evidence type="ECO:0000256" key="15">
    <source>
        <dbReference type="RuleBase" id="RU000304"/>
    </source>
</evidence>
<evidence type="ECO:0000256" key="14">
    <source>
        <dbReference type="PROSITE-ProRule" id="PRU10141"/>
    </source>
</evidence>
<evidence type="ECO:0000256" key="13">
    <source>
        <dbReference type="ARBA" id="ARBA00048679"/>
    </source>
</evidence>
<name>A0ABD3L5K4_EUCGL</name>
<keyword evidence="9 14" id="KW-0067">ATP-binding</keyword>
<dbReference type="Gene3D" id="3.30.200.20">
    <property type="entry name" value="Phosphorylase Kinase, domain 1"/>
    <property type="match status" value="1"/>
</dbReference>
<evidence type="ECO:0000256" key="17">
    <source>
        <dbReference type="SAM" id="Phobius"/>
    </source>
</evidence>
<keyword evidence="7 14" id="KW-0547">Nucleotide-binding</keyword>
<dbReference type="Proteomes" id="UP001634007">
    <property type="component" value="Unassembled WGS sequence"/>
</dbReference>
<dbReference type="GO" id="GO:0005886">
    <property type="term" value="C:plasma membrane"/>
    <property type="evidence" value="ECO:0007669"/>
    <property type="project" value="UniProtKB-SubCell"/>
</dbReference>
<comment type="catalytic activity">
    <reaction evidence="12">
        <text>L-threonyl-[protein] + ATP = O-phospho-L-threonyl-[protein] + ADP + H(+)</text>
        <dbReference type="Rhea" id="RHEA:46608"/>
        <dbReference type="Rhea" id="RHEA-COMP:11060"/>
        <dbReference type="Rhea" id="RHEA-COMP:11605"/>
        <dbReference type="ChEBI" id="CHEBI:15378"/>
        <dbReference type="ChEBI" id="CHEBI:30013"/>
        <dbReference type="ChEBI" id="CHEBI:30616"/>
        <dbReference type="ChEBI" id="CHEBI:61977"/>
        <dbReference type="ChEBI" id="CHEBI:456216"/>
        <dbReference type="EC" id="2.7.11.1"/>
    </reaction>
</comment>
<dbReference type="InterPro" id="IPR000719">
    <property type="entry name" value="Prot_kinase_dom"/>
</dbReference>
<keyword evidence="4 15" id="KW-0723">Serine/threonine-protein kinase</keyword>
<keyword evidence="5" id="KW-0808">Transferase</keyword>
<feature type="domain" description="Protein kinase" evidence="18">
    <location>
        <begin position="116"/>
        <end position="395"/>
    </location>
</feature>
<organism evidence="19 20">
    <name type="scientific">Eucalyptus globulus</name>
    <name type="common">Tasmanian blue gum</name>
    <dbReference type="NCBI Taxonomy" id="34317"/>
    <lineage>
        <taxon>Eukaryota</taxon>
        <taxon>Viridiplantae</taxon>
        <taxon>Streptophyta</taxon>
        <taxon>Embryophyta</taxon>
        <taxon>Tracheophyta</taxon>
        <taxon>Spermatophyta</taxon>
        <taxon>Magnoliopsida</taxon>
        <taxon>eudicotyledons</taxon>
        <taxon>Gunneridae</taxon>
        <taxon>Pentapetalae</taxon>
        <taxon>rosids</taxon>
        <taxon>malvids</taxon>
        <taxon>Myrtales</taxon>
        <taxon>Myrtaceae</taxon>
        <taxon>Myrtoideae</taxon>
        <taxon>Eucalypteae</taxon>
        <taxon>Eucalyptus</taxon>
    </lineage>
</organism>
<dbReference type="EC" id="2.7.11.1" evidence="2"/>
<dbReference type="PROSITE" id="PS00108">
    <property type="entry name" value="PROTEIN_KINASE_ST"/>
    <property type="match status" value="1"/>
</dbReference>
<evidence type="ECO:0000256" key="2">
    <source>
        <dbReference type="ARBA" id="ARBA00012513"/>
    </source>
</evidence>
<feature type="region of interest" description="Disordered" evidence="16">
    <location>
        <begin position="339"/>
        <end position="360"/>
    </location>
</feature>
<dbReference type="PROSITE" id="PS50011">
    <property type="entry name" value="PROTEIN_KINASE_DOM"/>
    <property type="match status" value="1"/>
</dbReference>
<evidence type="ECO:0000256" key="1">
    <source>
        <dbReference type="ARBA" id="ARBA00004162"/>
    </source>
</evidence>
<keyword evidence="8" id="KW-0418">Kinase</keyword>
<evidence type="ECO:0000256" key="5">
    <source>
        <dbReference type="ARBA" id="ARBA00022679"/>
    </source>
</evidence>
<comment type="similarity">
    <text evidence="15">Belongs to the protein kinase superfamily.</text>
</comment>
<comment type="catalytic activity">
    <reaction evidence="13">
        <text>L-seryl-[protein] + ATP = O-phospho-L-seryl-[protein] + ADP + H(+)</text>
        <dbReference type="Rhea" id="RHEA:17989"/>
        <dbReference type="Rhea" id="RHEA-COMP:9863"/>
        <dbReference type="Rhea" id="RHEA-COMP:11604"/>
        <dbReference type="ChEBI" id="CHEBI:15378"/>
        <dbReference type="ChEBI" id="CHEBI:29999"/>
        <dbReference type="ChEBI" id="CHEBI:30616"/>
        <dbReference type="ChEBI" id="CHEBI:83421"/>
        <dbReference type="ChEBI" id="CHEBI:456216"/>
        <dbReference type="EC" id="2.7.11.1"/>
    </reaction>
</comment>
<keyword evidence="6 17" id="KW-0812">Transmembrane</keyword>
<sequence length="395" mass="42505">MLTPLPGSWPWPTAATNTTTLLLATTTTLASPMPPASSGSPSANSPSSWSTILTKHMAAVAAVVLVLALVLVVVLKYCLNRKNRRMQLRSASPNIPLGSPMCHFTFEQVHEFTSHFAERNLLGRGGYGCVYRGVLPNGEEVAVKRLDVGSRQGESELLNEGSERILVYEYVPNGSLESHLRGGRQPTLAWEARMGVAVGSAKGLAYLHEDCHPTIIHHDIKAANILVDSDFEAKIADFGLAKSASELNEGESRPVGTFGYVAPEYASSGELTPKLDTFSFGVVLLELITGRKPVGSTHNSLDDNLVYSTLADSRLRNNYDPIEMARMMIARVLEGHQSATDLDDGTGAGPSNSNYREPTGEYGLYACGSSSAGPSRQTAQDLEMGRMGLTFCDLE</sequence>
<dbReference type="Gene3D" id="1.10.510.10">
    <property type="entry name" value="Transferase(Phosphotransferase) domain 1"/>
    <property type="match status" value="1"/>
</dbReference>
<dbReference type="InterPro" id="IPR011009">
    <property type="entry name" value="Kinase-like_dom_sf"/>
</dbReference>
<evidence type="ECO:0000256" key="11">
    <source>
        <dbReference type="ARBA" id="ARBA00023136"/>
    </source>
</evidence>
<keyword evidence="3" id="KW-1003">Cell membrane</keyword>
<evidence type="ECO:0000259" key="18">
    <source>
        <dbReference type="PROSITE" id="PS50011"/>
    </source>
</evidence>
<keyword evidence="20" id="KW-1185">Reference proteome</keyword>
<dbReference type="InterPro" id="IPR017441">
    <property type="entry name" value="Protein_kinase_ATP_BS"/>
</dbReference>
<comment type="caution">
    <text evidence="19">The sequence shown here is derived from an EMBL/GenBank/DDBJ whole genome shotgun (WGS) entry which is preliminary data.</text>
</comment>
<keyword evidence="10 17" id="KW-1133">Transmembrane helix</keyword>
<comment type="subcellular location">
    <subcellularLocation>
        <location evidence="1">Cell membrane</location>
        <topology evidence="1">Single-pass membrane protein</topology>
    </subcellularLocation>
</comment>
<evidence type="ECO:0000256" key="6">
    <source>
        <dbReference type="ARBA" id="ARBA00022692"/>
    </source>
</evidence>
<dbReference type="InterPro" id="IPR008271">
    <property type="entry name" value="Ser/Thr_kinase_AS"/>
</dbReference>
<evidence type="ECO:0000256" key="4">
    <source>
        <dbReference type="ARBA" id="ARBA00022527"/>
    </source>
</evidence>
<dbReference type="AlphaFoldDB" id="A0ABD3L5K4"/>
<evidence type="ECO:0000256" key="10">
    <source>
        <dbReference type="ARBA" id="ARBA00022989"/>
    </source>
</evidence>
<reference evidence="19 20" key="1">
    <citation type="submission" date="2024-11" db="EMBL/GenBank/DDBJ databases">
        <title>Chromosome-level genome assembly of Eucalyptus globulus Labill. provides insights into its genome evolution.</title>
        <authorList>
            <person name="Li X."/>
        </authorList>
    </citation>
    <scope>NUCLEOTIDE SEQUENCE [LARGE SCALE GENOMIC DNA]</scope>
    <source>
        <strain evidence="19">CL2024</strain>
        <tissue evidence="19">Fresh tender leaves</tissue>
    </source>
</reference>
<keyword evidence="11 17" id="KW-0472">Membrane</keyword>
<accession>A0ABD3L5K4</accession>
<proteinExistence type="inferred from homology"/>
<feature type="transmembrane region" description="Helical" evidence="17">
    <location>
        <begin position="57"/>
        <end position="79"/>
    </location>
</feature>
<dbReference type="Pfam" id="PF00069">
    <property type="entry name" value="Pkinase"/>
    <property type="match status" value="1"/>
</dbReference>
<evidence type="ECO:0000313" key="20">
    <source>
        <dbReference type="Proteomes" id="UP001634007"/>
    </source>
</evidence>
<evidence type="ECO:0000256" key="7">
    <source>
        <dbReference type="ARBA" id="ARBA00022741"/>
    </source>
</evidence>
<evidence type="ECO:0000256" key="16">
    <source>
        <dbReference type="SAM" id="MobiDB-lite"/>
    </source>
</evidence>
<evidence type="ECO:0000313" key="19">
    <source>
        <dbReference type="EMBL" id="KAL3746837.1"/>
    </source>
</evidence>
<dbReference type="PANTHER" id="PTHR47982:SF35">
    <property type="entry name" value="PROLINE-RICH RECEPTOR-LIKE PROTEIN KINASE PERK1-RELATED"/>
    <property type="match status" value="1"/>
</dbReference>
<evidence type="ECO:0000256" key="12">
    <source>
        <dbReference type="ARBA" id="ARBA00047899"/>
    </source>
</evidence>